<sequence>MRPVGPSPPTMIRRVAIKCHTLTHYKLYHNAPGSVDSRVVDVRSIAKHAQNALAFAAVLGMNKDLGLHGQQYSWLGSIFNIAYLFAEFPTSWLLTRLPIGKYVGTSLILWGAAGSAMAACTNFASAAAVRFLLGALESAILPSVIVIMSTWYRREEQPLRAALCFGPFSGIFGGILAYAIGTLRAPIPTWKLIFLIYGAITIAVGFICLVVLPDNHDKAIFLSKGEREQAKLRVADIKPAETHARNLGNVSVSENRIAALMGVYLTGFYNIAWSMALSLVASNTAGATKKSFVSASIAIAHGVGGLVGPQFFLDSQKPQYQLGLGAMIASLIMMAVCGIVYGALCVYQNKARDNLGESTSPLPAECCSAEEHIDGETDDRTDREMHSFRYTY</sequence>
<proteinExistence type="predicted"/>
<evidence type="ECO:0000256" key="2">
    <source>
        <dbReference type="ARBA" id="ARBA00022448"/>
    </source>
</evidence>
<dbReference type="HOGENOM" id="CLU_001265_0_5_1"/>
<evidence type="ECO:0000256" key="6">
    <source>
        <dbReference type="SAM" id="Phobius"/>
    </source>
</evidence>
<dbReference type="Gene3D" id="1.20.1250.20">
    <property type="entry name" value="MFS general substrate transporter like domains"/>
    <property type="match status" value="1"/>
</dbReference>
<protein>
    <submittedName>
        <fullName evidence="7">MFS allantoate transporter</fullName>
    </submittedName>
</protein>
<organism evidence="7 8">
    <name type="scientific">Trichophyton equinum (strain ATCC MYA-4606 / CBS 127.97)</name>
    <name type="common">Horse ringworm fungus</name>
    <dbReference type="NCBI Taxonomy" id="559882"/>
    <lineage>
        <taxon>Eukaryota</taxon>
        <taxon>Fungi</taxon>
        <taxon>Dikarya</taxon>
        <taxon>Ascomycota</taxon>
        <taxon>Pezizomycotina</taxon>
        <taxon>Eurotiomycetes</taxon>
        <taxon>Eurotiomycetidae</taxon>
        <taxon>Onygenales</taxon>
        <taxon>Arthrodermataceae</taxon>
        <taxon>Trichophyton</taxon>
    </lineage>
</organism>
<feature type="transmembrane region" description="Helical" evidence="6">
    <location>
        <begin position="292"/>
        <end position="312"/>
    </location>
</feature>
<dbReference type="GO" id="GO:0022857">
    <property type="term" value="F:transmembrane transporter activity"/>
    <property type="evidence" value="ECO:0007669"/>
    <property type="project" value="InterPro"/>
</dbReference>
<dbReference type="OrthoDB" id="6730379at2759"/>
<reference evidence="8" key="1">
    <citation type="journal article" date="2012" name="MBio">
        <title>Comparative genome analysis of Trichophyton rubrum and related dermatophytes reveals candidate genes involved in infection.</title>
        <authorList>
            <person name="Martinez D.A."/>
            <person name="Oliver B.G."/>
            <person name="Graeser Y."/>
            <person name="Goldberg J.M."/>
            <person name="Li W."/>
            <person name="Martinez-Rossi N.M."/>
            <person name="Monod M."/>
            <person name="Shelest E."/>
            <person name="Barton R.C."/>
            <person name="Birch E."/>
            <person name="Brakhage A.A."/>
            <person name="Chen Z."/>
            <person name="Gurr S.J."/>
            <person name="Heiman D."/>
            <person name="Heitman J."/>
            <person name="Kosti I."/>
            <person name="Rossi A."/>
            <person name="Saif S."/>
            <person name="Samalova M."/>
            <person name="Saunders C.W."/>
            <person name="Shea T."/>
            <person name="Summerbell R.C."/>
            <person name="Xu J."/>
            <person name="Young S."/>
            <person name="Zeng Q."/>
            <person name="Birren B.W."/>
            <person name="Cuomo C.A."/>
            <person name="White T.C."/>
        </authorList>
    </citation>
    <scope>NUCLEOTIDE SEQUENCE [LARGE SCALE GENOMIC DNA]</scope>
    <source>
        <strain evidence="8">ATCC MYA-4606 / CBS 127.97</strain>
    </source>
</reference>
<name>F2Q173_TRIEC</name>
<keyword evidence="5 6" id="KW-0472">Membrane</keyword>
<evidence type="ECO:0000256" key="4">
    <source>
        <dbReference type="ARBA" id="ARBA00022989"/>
    </source>
</evidence>
<dbReference type="GO" id="GO:0016020">
    <property type="term" value="C:membrane"/>
    <property type="evidence" value="ECO:0007669"/>
    <property type="project" value="UniProtKB-SubCell"/>
</dbReference>
<dbReference type="InterPro" id="IPR036259">
    <property type="entry name" value="MFS_trans_sf"/>
</dbReference>
<dbReference type="PANTHER" id="PTHR43791">
    <property type="entry name" value="PERMEASE-RELATED"/>
    <property type="match status" value="1"/>
</dbReference>
<keyword evidence="4 6" id="KW-1133">Transmembrane helix</keyword>
<feature type="transmembrane region" description="Helical" evidence="6">
    <location>
        <begin position="107"/>
        <end position="124"/>
    </location>
</feature>
<dbReference type="InterPro" id="IPR011701">
    <property type="entry name" value="MFS"/>
</dbReference>
<evidence type="ECO:0000256" key="3">
    <source>
        <dbReference type="ARBA" id="ARBA00022692"/>
    </source>
</evidence>
<dbReference type="PANTHER" id="PTHR43791:SF70">
    <property type="entry name" value="MAJOR FACILITATOR SUPERFAMILY (MFS) PROFILE DOMAIN-CONTAINING PROTEIN"/>
    <property type="match status" value="1"/>
</dbReference>
<evidence type="ECO:0000313" key="7">
    <source>
        <dbReference type="EMBL" id="EGE07891.1"/>
    </source>
</evidence>
<accession>F2Q173</accession>
<evidence type="ECO:0000256" key="1">
    <source>
        <dbReference type="ARBA" id="ARBA00004141"/>
    </source>
</evidence>
<evidence type="ECO:0000256" key="5">
    <source>
        <dbReference type="ARBA" id="ARBA00023136"/>
    </source>
</evidence>
<feature type="transmembrane region" description="Helical" evidence="6">
    <location>
        <begin position="324"/>
        <end position="347"/>
    </location>
</feature>
<dbReference type="eggNOG" id="KOG2533">
    <property type="taxonomic scope" value="Eukaryota"/>
</dbReference>
<dbReference type="EMBL" id="DS995768">
    <property type="protein sequence ID" value="EGE07891.1"/>
    <property type="molecule type" value="Genomic_DNA"/>
</dbReference>
<keyword evidence="8" id="KW-1185">Reference proteome</keyword>
<dbReference type="AlphaFoldDB" id="F2Q173"/>
<evidence type="ECO:0000313" key="8">
    <source>
        <dbReference type="Proteomes" id="UP000009169"/>
    </source>
</evidence>
<feature type="transmembrane region" description="Helical" evidence="6">
    <location>
        <begin position="72"/>
        <end position="95"/>
    </location>
</feature>
<dbReference type="VEuPathDB" id="FungiDB:TEQG_06923"/>
<feature type="transmembrane region" description="Helical" evidence="6">
    <location>
        <begin position="257"/>
        <end position="280"/>
    </location>
</feature>
<feature type="transmembrane region" description="Helical" evidence="6">
    <location>
        <begin position="192"/>
        <end position="212"/>
    </location>
</feature>
<dbReference type="SUPFAM" id="SSF103473">
    <property type="entry name" value="MFS general substrate transporter"/>
    <property type="match status" value="1"/>
</dbReference>
<feature type="transmembrane region" description="Helical" evidence="6">
    <location>
        <begin position="158"/>
        <end position="180"/>
    </location>
</feature>
<dbReference type="Pfam" id="PF07690">
    <property type="entry name" value="MFS_1"/>
    <property type="match status" value="1"/>
</dbReference>
<dbReference type="Proteomes" id="UP000009169">
    <property type="component" value="Unassembled WGS sequence"/>
</dbReference>
<comment type="subcellular location">
    <subcellularLocation>
        <location evidence="1">Membrane</location>
        <topology evidence="1">Multi-pass membrane protein</topology>
    </subcellularLocation>
</comment>
<gene>
    <name evidence="7" type="ORF">TEQG_06923</name>
</gene>
<keyword evidence="2" id="KW-0813">Transport</keyword>
<keyword evidence="3 6" id="KW-0812">Transmembrane</keyword>